<dbReference type="Pfam" id="PF00651">
    <property type="entry name" value="BTB"/>
    <property type="match status" value="1"/>
</dbReference>
<dbReference type="SMART" id="SM00225">
    <property type="entry name" value="BTB"/>
    <property type="match status" value="1"/>
</dbReference>
<dbReference type="Gene3D" id="3.30.710.10">
    <property type="entry name" value="Potassium Channel Kv1.1, Chain A"/>
    <property type="match status" value="1"/>
</dbReference>
<organism evidence="2 3">
    <name type="scientific">Oedothorax gibbosus</name>
    <dbReference type="NCBI Taxonomy" id="931172"/>
    <lineage>
        <taxon>Eukaryota</taxon>
        <taxon>Metazoa</taxon>
        <taxon>Ecdysozoa</taxon>
        <taxon>Arthropoda</taxon>
        <taxon>Chelicerata</taxon>
        <taxon>Arachnida</taxon>
        <taxon>Araneae</taxon>
        <taxon>Araneomorphae</taxon>
        <taxon>Entelegynae</taxon>
        <taxon>Araneoidea</taxon>
        <taxon>Linyphiidae</taxon>
        <taxon>Erigoninae</taxon>
        <taxon>Oedothorax</taxon>
    </lineage>
</organism>
<dbReference type="InterPro" id="IPR011333">
    <property type="entry name" value="SKP1/BTB/POZ_sf"/>
</dbReference>
<reference evidence="2 3" key="1">
    <citation type="journal article" date="2022" name="Nat. Ecol. Evol.">
        <title>A masculinizing supergene underlies an exaggerated male reproductive morph in a spider.</title>
        <authorList>
            <person name="Hendrickx F."/>
            <person name="De Corte Z."/>
            <person name="Sonet G."/>
            <person name="Van Belleghem S.M."/>
            <person name="Kostlbacher S."/>
            <person name="Vangestel C."/>
        </authorList>
    </citation>
    <scope>NUCLEOTIDE SEQUENCE [LARGE SCALE GENOMIC DNA]</scope>
    <source>
        <strain evidence="2">W744_W776</strain>
    </source>
</reference>
<dbReference type="InterPro" id="IPR000210">
    <property type="entry name" value="BTB/POZ_dom"/>
</dbReference>
<dbReference type="SUPFAM" id="SSF54695">
    <property type="entry name" value="POZ domain"/>
    <property type="match status" value="1"/>
</dbReference>
<proteinExistence type="predicted"/>
<accession>A0AAV6VKG0</accession>
<sequence length="389" mass="44473">MENLSNVTEPLIGPQFQPVPFSAEKFHLEVRVQEFEQNSVSESLLEVYLHIVGEVPSVVEEPVQSSNVFNFCQPLQNENTRFGSLPKPQQPVFGQPRKLFQEAGQCQSKTQVYNCSCEITLYNATGKILTRSKIQLMNMKHRDSLVRRVLFTSIKKDFQTRNFLDLVEDKLNMKATFSISGYDIQSFVSSSMQASLPASHTVLVKNLKAMLETGSSHDVTFLVDGKAVKGHRSFIDCRSPKLAKMFQQDVIKDETIVIEDASFDVFKIFLHFLYTGEIIDKNLETIFTLYELGVRFQVPSLRDECISKLTEDISMGSYYRILTLANKHDDLELKEAAKNFCRRNFDRINKTEEWERLVDSDPGLASYVIGRRTLDPPIPPEAKKMCVRD</sequence>
<dbReference type="AlphaFoldDB" id="A0AAV6VKG0"/>
<feature type="domain" description="BTB" evidence="1">
    <location>
        <begin position="217"/>
        <end position="282"/>
    </location>
</feature>
<dbReference type="CDD" id="cd14733">
    <property type="entry name" value="BACK"/>
    <property type="match status" value="1"/>
</dbReference>
<dbReference type="EMBL" id="JAFNEN010000057">
    <property type="protein sequence ID" value="KAG8197292.1"/>
    <property type="molecule type" value="Genomic_DNA"/>
</dbReference>
<dbReference type="CDD" id="cd18186">
    <property type="entry name" value="BTB_POZ_ZBTB_KLHL-like"/>
    <property type="match status" value="1"/>
</dbReference>
<evidence type="ECO:0000313" key="2">
    <source>
        <dbReference type="EMBL" id="KAG8197292.1"/>
    </source>
</evidence>
<keyword evidence="3" id="KW-1185">Reference proteome</keyword>
<dbReference type="PANTHER" id="PTHR24413">
    <property type="entry name" value="SPECKLE-TYPE POZ PROTEIN"/>
    <property type="match status" value="1"/>
</dbReference>
<evidence type="ECO:0000259" key="1">
    <source>
        <dbReference type="PROSITE" id="PS50097"/>
    </source>
</evidence>
<dbReference type="PROSITE" id="PS50097">
    <property type="entry name" value="BTB"/>
    <property type="match status" value="1"/>
</dbReference>
<dbReference type="Gene3D" id="1.25.40.420">
    <property type="match status" value="1"/>
</dbReference>
<comment type="caution">
    <text evidence="2">The sequence shown here is derived from an EMBL/GenBank/DDBJ whole genome shotgun (WGS) entry which is preliminary data.</text>
</comment>
<evidence type="ECO:0000313" key="3">
    <source>
        <dbReference type="Proteomes" id="UP000827092"/>
    </source>
</evidence>
<dbReference type="Proteomes" id="UP000827092">
    <property type="component" value="Unassembled WGS sequence"/>
</dbReference>
<name>A0AAV6VKG0_9ARAC</name>
<gene>
    <name evidence="2" type="ORF">JTE90_007538</name>
</gene>
<protein>
    <recommendedName>
        <fullName evidence="1">BTB domain-containing protein</fullName>
    </recommendedName>
</protein>